<dbReference type="GO" id="GO:0008171">
    <property type="term" value="F:O-methyltransferase activity"/>
    <property type="evidence" value="ECO:0007669"/>
    <property type="project" value="InterPro"/>
</dbReference>
<evidence type="ECO:0000256" key="3">
    <source>
        <dbReference type="ARBA" id="ARBA00022691"/>
    </source>
</evidence>
<protein>
    <submittedName>
        <fullName evidence="7">Helix-turn-helix domain-containing protein</fullName>
    </submittedName>
</protein>
<feature type="domain" description="O-methyltransferase C-terminal" evidence="5">
    <location>
        <begin position="118"/>
        <end position="326"/>
    </location>
</feature>
<dbReference type="OrthoDB" id="4145676at2"/>
<keyword evidence="8" id="KW-1185">Reference proteome</keyword>
<dbReference type="PANTHER" id="PTHR43712:SF2">
    <property type="entry name" value="O-METHYLTRANSFERASE CICE"/>
    <property type="match status" value="1"/>
</dbReference>
<dbReference type="SUPFAM" id="SSF46785">
    <property type="entry name" value="Winged helix' DNA-binding domain"/>
    <property type="match status" value="1"/>
</dbReference>
<dbReference type="InterPro" id="IPR001077">
    <property type="entry name" value="COMT_C"/>
</dbReference>
<evidence type="ECO:0000256" key="2">
    <source>
        <dbReference type="ARBA" id="ARBA00022679"/>
    </source>
</evidence>
<evidence type="ECO:0000259" key="6">
    <source>
        <dbReference type="Pfam" id="PF08100"/>
    </source>
</evidence>
<proteinExistence type="predicted"/>
<dbReference type="SUPFAM" id="SSF53335">
    <property type="entry name" value="S-adenosyl-L-methionine-dependent methyltransferases"/>
    <property type="match status" value="1"/>
</dbReference>
<organism evidence="7 8">
    <name type="scientific">Streptomyces mimosae</name>
    <dbReference type="NCBI Taxonomy" id="2586635"/>
    <lineage>
        <taxon>Bacteria</taxon>
        <taxon>Bacillati</taxon>
        <taxon>Actinomycetota</taxon>
        <taxon>Actinomycetes</taxon>
        <taxon>Kitasatosporales</taxon>
        <taxon>Streptomycetaceae</taxon>
        <taxon>Streptomyces</taxon>
    </lineage>
</organism>
<accession>A0A5N5ZUJ2</accession>
<dbReference type="InterPro" id="IPR016461">
    <property type="entry name" value="COMT-like"/>
</dbReference>
<name>A0A5N5ZUJ2_9ACTN</name>
<keyword evidence="2" id="KW-0808">Transferase</keyword>
<evidence type="ECO:0000256" key="4">
    <source>
        <dbReference type="PIRSR" id="PIRSR005739-1"/>
    </source>
</evidence>
<dbReference type="GO" id="GO:0046983">
    <property type="term" value="F:protein dimerization activity"/>
    <property type="evidence" value="ECO:0007669"/>
    <property type="project" value="InterPro"/>
</dbReference>
<dbReference type="Pfam" id="PF00891">
    <property type="entry name" value="Methyltransf_2"/>
    <property type="match status" value="1"/>
</dbReference>
<dbReference type="Pfam" id="PF08100">
    <property type="entry name" value="Dimerisation"/>
    <property type="match status" value="1"/>
</dbReference>
<dbReference type="PANTHER" id="PTHR43712">
    <property type="entry name" value="PUTATIVE (AFU_ORTHOLOGUE AFUA_4G14580)-RELATED"/>
    <property type="match status" value="1"/>
</dbReference>
<gene>
    <name evidence="7" type="ORF">FH607_027815</name>
</gene>
<keyword evidence="3" id="KW-0949">S-adenosyl-L-methionine</keyword>
<evidence type="ECO:0000313" key="8">
    <source>
        <dbReference type="Proteomes" id="UP000314251"/>
    </source>
</evidence>
<dbReference type="GO" id="GO:0032259">
    <property type="term" value="P:methylation"/>
    <property type="evidence" value="ECO:0007669"/>
    <property type="project" value="UniProtKB-KW"/>
</dbReference>
<dbReference type="Proteomes" id="UP000314251">
    <property type="component" value="Unassembled WGS sequence"/>
</dbReference>
<dbReference type="RefSeq" id="WP_139674424.1">
    <property type="nucleotide sequence ID" value="NZ_VDLY02000023.1"/>
</dbReference>
<dbReference type="InterPro" id="IPR036390">
    <property type="entry name" value="WH_DNA-bd_sf"/>
</dbReference>
<dbReference type="PROSITE" id="PS51683">
    <property type="entry name" value="SAM_OMT_II"/>
    <property type="match status" value="1"/>
</dbReference>
<evidence type="ECO:0000259" key="5">
    <source>
        <dbReference type="Pfam" id="PF00891"/>
    </source>
</evidence>
<dbReference type="EMBL" id="VDLY02000023">
    <property type="protein sequence ID" value="KAB8160191.1"/>
    <property type="molecule type" value="Genomic_DNA"/>
</dbReference>
<feature type="active site" description="Proton acceptor" evidence="4">
    <location>
        <position position="254"/>
    </location>
</feature>
<reference evidence="7" key="1">
    <citation type="submission" date="2019-10" db="EMBL/GenBank/DDBJ databases">
        <title>Nonomuraea sp. nov., isolated from Phyllanthus amarus.</title>
        <authorList>
            <person name="Klykleung N."/>
            <person name="Tanasupawat S."/>
        </authorList>
    </citation>
    <scope>NUCLEOTIDE SEQUENCE [LARGE SCALE GENOMIC DNA]</scope>
    <source>
        <strain evidence="7">3MP-10</strain>
    </source>
</reference>
<evidence type="ECO:0000256" key="1">
    <source>
        <dbReference type="ARBA" id="ARBA00022603"/>
    </source>
</evidence>
<dbReference type="InterPro" id="IPR029063">
    <property type="entry name" value="SAM-dependent_MTases_sf"/>
</dbReference>
<sequence length="348" mass="36927">MTSGEGTNAEENEARADVMRLIFGTMAAQAVGAAARLGVLDALGERERTAEELATDCGAEPGSLLRLLRALAGLGLLTEERPGAFRATATGRVLRADHPGSFATVARVFTEPLMVRSWERLADAVRTGEPTFPQVFGRDFFGYLEERPALSAEFNASMSQGSRSTADVLPGAYDFAGRHTVVDVGGGDGTLLASILRAHPGLRGVVHDTPKGLAQARATMERAGVAERFDEAPGDFFASVPTGGDLYLLKSVLHDWNDERCVTLLGNCRAALPPGGRVLVVEPVLPPTVAPELAGFYLSDLNMLVNLGGRERTRDDFESLLTAAGLTLTQLVPLPLPSTFSLIEAAAR</sequence>
<dbReference type="InterPro" id="IPR012967">
    <property type="entry name" value="COMT_dimerisation"/>
</dbReference>
<dbReference type="InterPro" id="IPR036388">
    <property type="entry name" value="WH-like_DNA-bd_sf"/>
</dbReference>
<dbReference type="PIRSF" id="PIRSF005739">
    <property type="entry name" value="O-mtase"/>
    <property type="match status" value="1"/>
</dbReference>
<comment type="caution">
    <text evidence="7">The sequence shown here is derived from an EMBL/GenBank/DDBJ whole genome shotgun (WGS) entry which is preliminary data.</text>
</comment>
<evidence type="ECO:0000313" key="7">
    <source>
        <dbReference type="EMBL" id="KAB8160191.1"/>
    </source>
</evidence>
<dbReference type="Gene3D" id="1.10.10.10">
    <property type="entry name" value="Winged helix-like DNA-binding domain superfamily/Winged helix DNA-binding domain"/>
    <property type="match status" value="1"/>
</dbReference>
<keyword evidence="1" id="KW-0489">Methyltransferase</keyword>
<dbReference type="Gene3D" id="3.40.50.150">
    <property type="entry name" value="Vaccinia Virus protein VP39"/>
    <property type="match status" value="1"/>
</dbReference>
<feature type="domain" description="O-methyltransferase dimerisation" evidence="6">
    <location>
        <begin position="19"/>
        <end position="94"/>
    </location>
</feature>
<dbReference type="Gene3D" id="1.10.287.1350">
    <property type="match status" value="1"/>
</dbReference>
<dbReference type="AlphaFoldDB" id="A0A5N5ZUJ2"/>